<name>A0AAW2WPQ1_9LAMI</name>
<dbReference type="EMBL" id="JACGWN010000007">
    <property type="protein sequence ID" value="KAL0443974.1"/>
    <property type="molecule type" value="Genomic_DNA"/>
</dbReference>
<dbReference type="PANTHER" id="PTHR35103">
    <property type="entry name" value="OS06G0115700 PROTEIN"/>
    <property type="match status" value="1"/>
</dbReference>
<feature type="region of interest" description="Disordered" evidence="1">
    <location>
        <begin position="66"/>
        <end position="85"/>
    </location>
</feature>
<evidence type="ECO:0000256" key="1">
    <source>
        <dbReference type="SAM" id="MobiDB-lite"/>
    </source>
</evidence>
<accession>A0AAW2WPQ1</accession>
<reference evidence="2" key="1">
    <citation type="submission" date="2020-06" db="EMBL/GenBank/DDBJ databases">
        <authorList>
            <person name="Li T."/>
            <person name="Hu X."/>
            <person name="Zhang T."/>
            <person name="Song X."/>
            <person name="Zhang H."/>
            <person name="Dai N."/>
            <person name="Sheng W."/>
            <person name="Hou X."/>
            <person name="Wei L."/>
        </authorList>
    </citation>
    <scope>NUCLEOTIDE SEQUENCE</scope>
    <source>
        <strain evidence="2">KEN1</strain>
        <tissue evidence="2">Leaf</tissue>
    </source>
</reference>
<dbReference type="AlphaFoldDB" id="A0AAW2WPQ1"/>
<organism evidence="2">
    <name type="scientific">Sesamum latifolium</name>
    <dbReference type="NCBI Taxonomy" id="2727402"/>
    <lineage>
        <taxon>Eukaryota</taxon>
        <taxon>Viridiplantae</taxon>
        <taxon>Streptophyta</taxon>
        <taxon>Embryophyta</taxon>
        <taxon>Tracheophyta</taxon>
        <taxon>Spermatophyta</taxon>
        <taxon>Magnoliopsida</taxon>
        <taxon>eudicotyledons</taxon>
        <taxon>Gunneridae</taxon>
        <taxon>Pentapetalae</taxon>
        <taxon>asterids</taxon>
        <taxon>lamiids</taxon>
        <taxon>Lamiales</taxon>
        <taxon>Pedaliaceae</taxon>
        <taxon>Sesamum</taxon>
    </lineage>
</organism>
<reference evidence="2" key="2">
    <citation type="journal article" date="2024" name="Plant">
        <title>Genomic evolution and insights into agronomic trait innovations of Sesamum species.</title>
        <authorList>
            <person name="Miao H."/>
            <person name="Wang L."/>
            <person name="Qu L."/>
            <person name="Liu H."/>
            <person name="Sun Y."/>
            <person name="Le M."/>
            <person name="Wang Q."/>
            <person name="Wei S."/>
            <person name="Zheng Y."/>
            <person name="Lin W."/>
            <person name="Duan Y."/>
            <person name="Cao H."/>
            <person name="Xiong S."/>
            <person name="Wang X."/>
            <person name="Wei L."/>
            <person name="Li C."/>
            <person name="Ma Q."/>
            <person name="Ju M."/>
            <person name="Zhao R."/>
            <person name="Li G."/>
            <person name="Mu C."/>
            <person name="Tian Q."/>
            <person name="Mei H."/>
            <person name="Zhang T."/>
            <person name="Gao T."/>
            <person name="Zhang H."/>
        </authorList>
    </citation>
    <scope>NUCLEOTIDE SEQUENCE</scope>
    <source>
        <strain evidence="2">KEN1</strain>
    </source>
</reference>
<dbReference type="PANTHER" id="PTHR35103:SF1">
    <property type="entry name" value="OS06G0115700 PROTEIN"/>
    <property type="match status" value="1"/>
</dbReference>
<protein>
    <submittedName>
        <fullName evidence="2">Uncharacterized protein</fullName>
    </submittedName>
</protein>
<proteinExistence type="predicted"/>
<evidence type="ECO:0000313" key="2">
    <source>
        <dbReference type="EMBL" id="KAL0443974.1"/>
    </source>
</evidence>
<sequence length="145" mass="16781">MVVALGPGKFYGSSLPRPRFYTDVKLNDERVDPPLPVMDPLMAWAQEAHWSMGGLSFKRHRLQGRIEAKSRSSGRSGRACLRSLKSKRKAPRVQLLLGLMRIRKAAELATPRLRRRLRWRLRGGGLLGWWMNWRRRRRSPGRGDP</sequence>
<comment type="caution">
    <text evidence="2">The sequence shown here is derived from an EMBL/GenBank/DDBJ whole genome shotgun (WGS) entry which is preliminary data.</text>
</comment>
<gene>
    <name evidence="2" type="ORF">Slati_2120100</name>
</gene>